<evidence type="ECO:0000259" key="2">
    <source>
        <dbReference type="PROSITE" id="PS51283"/>
    </source>
</evidence>
<feature type="compositionally biased region" description="Low complexity" evidence="1">
    <location>
        <begin position="131"/>
        <end position="140"/>
    </location>
</feature>
<dbReference type="InterPro" id="IPR035927">
    <property type="entry name" value="DUSP-like_sf"/>
</dbReference>
<dbReference type="SMART" id="SM00695">
    <property type="entry name" value="DUSP"/>
    <property type="match status" value="1"/>
</dbReference>
<organism evidence="3 4">
    <name type="scientific">Diatraea saccharalis</name>
    <name type="common">sugarcane borer</name>
    <dbReference type="NCBI Taxonomy" id="40085"/>
    <lineage>
        <taxon>Eukaryota</taxon>
        <taxon>Metazoa</taxon>
        <taxon>Ecdysozoa</taxon>
        <taxon>Arthropoda</taxon>
        <taxon>Hexapoda</taxon>
        <taxon>Insecta</taxon>
        <taxon>Pterygota</taxon>
        <taxon>Neoptera</taxon>
        <taxon>Endopterygota</taxon>
        <taxon>Lepidoptera</taxon>
        <taxon>Glossata</taxon>
        <taxon>Ditrysia</taxon>
        <taxon>Pyraloidea</taxon>
        <taxon>Crambidae</taxon>
        <taxon>Crambinae</taxon>
        <taxon>Diatraea</taxon>
    </lineage>
</organism>
<feature type="domain" description="DUSP" evidence="2">
    <location>
        <begin position="40"/>
        <end position="211"/>
    </location>
</feature>
<evidence type="ECO:0000256" key="1">
    <source>
        <dbReference type="SAM" id="MobiDB-lite"/>
    </source>
</evidence>
<sequence>MALTQEDFLIWSVESADALVAPFLQLLVELCHVVLGLRPHCAHQERDIVLGWLRREVQRGYSVGQFWYLVGAEWWGAWLAYTAGGDDACCRAAPRHVDEAIVCDESFTSNSTESMGSLLWRAETASVGSASSSGVSSAAANRPPTHPGPVHNKRLRAHNPLKVRSLTGEGGHLRRDVTLAQHRDFELVPDALWRALALWYGGPDPLPRQVIRPPNSDVELELYPLELKILRHVPSTQSEYLLSHTVVDDRSF</sequence>
<dbReference type="AlphaFoldDB" id="A0A9N9R8J0"/>
<gene>
    <name evidence="3" type="ORF">DIATSA_LOCUS9265</name>
</gene>
<dbReference type="OrthoDB" id="265776at2759"/>
<dbReference type="GO" id="GO:0004843">
    <property type="term" value="F:cysteine-type deubiquitinase activity"/>
    <property type="evidence" value="ECO:0007669"/>
    <property type="project" value="InterPro"/>
</dbReference>
<dbReference type="Gene3D" id="3.30.2230.10">
    <property type="entry name" value="DUSP-like"/>
    <property type="match status" value="1"/>
</dbReference>
<dbReference type="InterPro" id="IPR006615">
    <property type="entry name" value="Pept_C19_DUSP"/>
</dbReference>
<feature type="region of interest" description="Disordered" evidence="1">
    <location>
        <begin position="131"/>
        <end position="153"/>
    </location>
</feature>
<dbReference type="EMBL" id="OU893334">
    <property type="protein sequence ID" value="CAG9791665.1"/>
    <property type="molecule type" value="Genomic_DNA"/>
</dbReference>
<dbReference type="Pfam" id="PF06337">
    <property type="entry name" value="DUSP"/>
    <property type="match status" value="1"/>
</dbReference>
<accession>A0A9N9R8J0</accession>
<reference evidence="3" key="2">
    <citation type="submission" date="2022-10" db="EMBL/GenBank/DDBJ databases">
        <authorList>
            <consortium name="ENA_rothamsted_submissions"/>
            <consortium name="culmorum"/>
            <person name="King R."/>
        </authorList>
    </citation>
    <scope>NUCLEOTIDE SEQUENCE</scope>
</reference>
<dbReference type="Proteomes" id="UP001153714">
    <property type="component" value="Chromosome 3"/>
</dbReference>
<protein>
    <recommendedName>
        <fullName evidence="2">DUSP domain-containing protein</fullName>
    </recommendedName>
</protein>
<proteinExistence type="predicted"/>
<dbReference type="SUPFAM" id="SSF143791">
    <property type="entry name" value="DUSP-like"/>
    <property type="match status" value="1"/>
</dbReference>
<evidence type="ECO:0000313" key="3">
    <source>
        <dbReference type="EMBL" id="CAG9791665.1"/>
    </source>
</evidence>
<evidence type="ECO:0000313" key="4">
    <source>
        <dbReference type="Proteomes" id="UP001153714"/>
    </source>
</evidence>
<reference evidence="3" key="1">
    <citation type="submission" date="2021-12" db="EMBL/GenBank/DDBJ databases">
        <authorList>
            <person name="King R."/>
        </authorList>
    </citation>
    <scope>NUCLEOTIDE SEQUENCE</scope>
</reference>
<keyword evidence="4" id="KW-1185">Reference proteome</keyword>
<dbReference type="PROSITE" id="PS51283">
    <property type="entry name" value="DUSP"/>
    <property type="match status" value="1"/>
</dbReference>
<name>A0A9N9R8J0_9NEOP</name>